<reference evidence="1 2" key="1">
    <citation type="journal article" date="2017" name="BMC Biol.">
        <title>Genomic innovations, transcriptional plasticity and gene loss underlying the evolution and divergence of two highly polyphagous and invasive Helicoverpa pest species.</title>
        <authorList>
            <person name="Pearce S.L."/>
            <person name="Clarke D.F."/>
            <person name="East P.D."/>
            <person name="Elfekih S."/>
            <person name="Gordon K.H."/>
            <person name="Jermiin L.S."/>
            <person name="McGaughran A."/>
            <person name="Oakeshott J.G."/>
            <person name="Papanikolaou A."/>
            <person name="Perera O.P."/>
            <person name="Rane R.V."/>
            <person name="Richards S."/>
            <person name="Tay W.T."/>
            <person name="Walsh T.K."/>
            <person name="Anderson A."/>
            <person name="Anderson C.J."/>
            <person name="Asgari S."/>
            <person name="Board P.G."/>
            <person name="Bretschneider A."/>
            <person name="Campbell P.M."/>
            <person name="Chertemps T."/>
            <person name="Christeller J.T."/>
            <person name="Coppin C.W."/>
            <person name="Downes S.J."/>
            <person name="Duan G."/>
            <person name="Farnsworth C.A."/>
            <person name="Good R.T."/>
            <person name="Han L.B."/>
            <person name="Han Y.C."/>
            <person name="Hatje K."/>
            <person name="Horne I."/>
            <person name="Huang Y.P."/>
            <person name="Hughes D.S."/>
            <person name="Jacquin-Joly E."/>
            <person name="James W."/>
            <person name="Jhangiani S."/>
            <person name="Kollmar M."/>
            <person name="Kuwar S.S."/>
            <person name="Li S."/>
            <person name="Liu N.Y."/>
            <person name="Maibeche M.T."/>
            <person name="Miller J.R."/>
            <person name="Montagne N."/>
            <person name="Perry T."/>
            <person name="Qu J."/>
            <person name="Song S.V."/>
            <person name="Sutton G.G."/>
            <person name="Vogel H."/>
            <person name="Walenz B.P."/>
            <person name="Xu W."/>
            <person name="Zhang H.J."/>
            <person name="Zou Z."/>
            <person name="Batterham P."/>
            <person name="Edwards O.R."/>
            <person name="Feyereisen R."/>
            <person name="Gibbs R.A."/>
            <person name="Heckel D.G."/>
            <person name="McGrath A."/>
            <person name="Robin C."/>
            <person name="Scherer S.E."/>
            <person name="Worley K.C."/>
            <person name="Wu Y.D."/>
        </authorList>
    </citation>
    <scope>NUCLEOTIDE SEQUENCE [LARGE SCALE GENOMIC DNA]</scope>
    <source>
        <strain evidence="1">Harm_GR_Male_#8</strain>
        <tissue evidence="1">Whole organism</tissue>
    </source>
</reference>
<sequence length="102" mass="11127">MECQLPVSRLAYSSNDSQWMVELVYHALRSELYTRICNGRVAASQRCCTGAAGLSTSAAVVALKEDWTLVVELLPSQVDAVVCSTLLKVESTLVVLMCWATD</sequence>
<protein>
    <submittedName>
        <fullName evidence="1">Uncharacterized protein</fullName>
    </submittedName>
</protein>
<name>A0A2W1B8T7_HELAM</name>
<dbReference type="Proteomes" id="UP000249218">
    <property type="component" value="Unassembled WGS sequence"/>
</dbReference>
<keyword evidence="2" id="KW-1185">Reference proteome</keyword>
<accession>A0A2W1B8T7</accession>
<dbReference type="EMBL" id="KZ150532">
    <property type="protein sequence ID" value="PZC70594.1"/>
    <property type="molecule type" value="Genomic_DNA"/>
</dbReference>
<evidence type="ECO:0000313" key="2">
    <source>
        <dbReference type="Proteomes" id="UP000249218"/>
    </source>
</evidence>
<gene>
    <name evidence="1" type="primary">HaOG215533</name>
    <name evidence="1" type="ORF">B5X24_HaOG215533</name>
</gene>
<dbReference type="AlphaFoldDB" id="A0A2W1B8T7"/>
<organism evidence="1 2">
    <name type="scientific">Helicoverpa armigera</name>
    <name type="common">Cotton bollworm</name>
    <name type="synonym">Heliothis armigera</name>
    <dbReference type="NCBI Taxonomy" id="29058"/>
    <lineage>
        <taxon>Eukaryota</taxon>
        <taxon>Metazoa</taxon>
        <taxon>Ecdysozoa</taxon>
        <taxon>Arthropoda</taxon>
        <taxon>Hexapoda</taxon>
        <taxon>Insecta</taxon>
        <taxon>Pterygota</taxon>
        <taxon>Neoptera</taxon>
        <taxon>Endopterygota</taxon>
        <taxon>Lepidoptera</taxon>
        <taxon>Glossata</taxon>
        <taxon>Ditrysia</taxon>
        <taxon>Noctuoidea</taxon>
        <taxon>Noctuidae</taxon>
        <taxon>Heliothinae</taxon>
        <taxon>Helicoverpa</taxon>
    </lineage>
</organism>
<evidence type="ECO:0000313" key="1">
    <source>
        <dbReference type="EMBL" id="PZC70594.1"/>
    </source>
</evidence>
<proteinExistence type="predicted"/>